<keyword evidence="1" id="KW-0175">Coiled coil</keyword>
<reference evidence="3" key="2">
    <citation type="submission" date="2022-01" db="EMBL/GenBank/DDBJ databases">
        <authorList>
            <person name="Yamashiro T."/>
            <person name="Shiraishi A."/>
            <person name="Satake H."/>
            <person name="Nakayama K."/>
        </authorList>
    </citation>
    <scope>NUCLEOTIDE SEQUENCE</scope>
</reference>
<dbReference type="Proteomes" id="UP001151760">
    <property type="component" value="Unassembled WGS sequence"/>
</dbReference>
<feature type="compositionally biased region" description="Basic and acidic residues" evidence="2">
    <location>
        <begin position="291"/>
        <end position="311"/>
    </location>
</feature>
<protein>
    <submittedName>
        <fullName evidence="3">Uncharacterized protein</fullName>
    </submittedName>
</protein>
<keyword evidence="4" id="KW-1185">Reference proteome</keyword>
<feature type="coiled-coil region" evidence="1">
    <location>
        <begin position="32"/>
        <end position="73"/>
    </location>
</feature>
<name>A0ABQ4YGL5_9ASTR</name>
<proteinExistence type="predicted"/>
<evidence type="ECO:0000313" key="4">
    <source>
        <dbReference type="Proteomes" id="UP001151760"/>
    </source>
</evidence>
<organism evidence="3 4">
    <name type="scientific">Tanacetum coccineum</name>
    <dbReference type="NCBI Taxonomy" id="301880"/>
    <lineage>
        <taxon>Eukaryota</taxon>
        <taxon>Viridiplantae</taxon>
        <taxon>Streptophyta</taxon>
        <taxon>Embryophyta</taxon>
        <taxon>Tracheophyta</taxon>
        <taxon>Spermatophyta</taxon>
        <taxon>Magnoliopsida</taxon>
        <taxon>eudicotyledons</taxon>
        <taxon>Gunneridae</taxon>
        <taxon>Pentapetalae</taxon>
        <taxon>asterids</taxon>
        <taxon>campanulids</taxon>
        <taxon>Asterales</taxon>
        <taxon>Asteraceae</taxon>
        <taxon>Asteroideae</taxon>
        <taxon>Anthemideae</taxon>
        <taxon>Anthemidinae</taxon>
        <taxon>Tanacetum</taxon>
    </lineage>
</organism>
<comment type="caution">
    <text evidence="3">The sequence shown here is derived from an EMBL/GenBank/DDBJ whole genome shotgun (WGS) entry which is preliminary data.</text>
</comment>
<feature type="region of interest" description="Disordered" evidence="2">
    <location>
        <begin position="278"/>
        <end position="325"/>
    </location>
</feature>
<sequence length="462" mass="53869">MSNDPLPQEIGSGDSPRRQETMGVLLLRLGLRECLKSLMNHLSQKVLDLEKEKDAQAVEILKLKQRVKKLKERGSQASHTQEGGYTGSDFDVLDDDMERMKREVFLLIPTGVSVVSAQLLLLTLIKMKEDKSKEKGVAIKDVEDSPRPIRSITTLQPLPTIYLKDKGKGVLVEEEPEKPEKVKKRDQGQKQEEATSAALAKEFDETQARIDADHELAIRLTHEEQEKYTIKERARLLAEFFERRKKQLAAERAEAIRNKPPIRTQKLYEREKKWIDDFKPIDDDSQQQAESTKKRPRADSKEESSKKQKLEEDNDAEKEELRDRADGSSKNYKIFSEMLDDFNRQDVIDLHRLVNERYETTSPEGYDLLLWGDLKTLFEPNEEDEIWKNQQDYNLISWRLFDSCGVHVLLMNTGVAIHMMIEKKYPLTQEMLSRMLNRRLEVDYESEMAFELLRFTRSQLQK</sequence>
<reference evidence="3" key="1">
    <citation type="journal article" date="2022" name="Int. J. Mol. Sci.">
        <title>Draft Genome of Tanacetum Coccineum: Genomic Comparison of Closely Related Tanacetum-Family Plants.</title>
        <authorList>
            <person name="Yamashiro T."/>
            <person name="Shiraishi A."/>
            <person name="Nakayama K."/>
            <person name="Satake H."/>
        </authorList>
    </citation>
    <scope>NUCLEOTIDE SEQUENCE</scope>
</reference>
<feature type="region of interest" description="Disordered" evidence="2">
    <location>
        <begin position="173"/>
        <end position="194"/>
    </location>
</feature>
<dbReference type="EMBL" id="BQNB010010411">
    <property type="protein sequence ID" value="GJS76918.1"/>
    <property type="molecule type" value="Genomic_DNA"/>
</dbReference>
<feature type="coiled-coil region" evidence="1">
    <location>
        <begin position="231"/>
        <end position="258"/>
    </location>
</feature>
<accession>A0ABQ4YGL5</accession>
<gene>
    <name evidence="3" type="ORF">Tco_0726799</name>
</gene>
<evidence type="ECO:0000256" key="2">
    <source>
        <dbReference type="SAM" id="MobiDB-lite"/>
    </source>
</evidence>
<feature type="compositionally biased region" description="Basic and acidic residues" evidence="2">
    <location>
        <begin position="178"/>
        <end position="193"/>
    </location>
</feature>
<evidence type="ECO:0000313" key="3">
    <source>
        <dbReference type="EMBL" id="GJS76918.1"/>
    </source>
</evidence>
<evidence type="ECO:0000256" key="1">
    <source>
        <dbReference type="SAM" id="Coils"/>
    </source>
</evidence>